<reference evidence="5" key="3">
    <citation type="journal article" date="2018" name="BMC Genomics">
        <title>Whole genome sequencing and function prediction of 133 gut anaerobes isolated from chicken caecum in pure cultures.</title>
        <authorList>
            <person name="Medvecky M."/>
            <person name="Cejkova D."/>
            <person name="Polansky O."/>
            <person name="Karasova D."/>
            <person name="Kubasova T."/>
            <person name="Cizek A."/>
            <person name="Rychlik I."/>
        </authorList>
    </citation>
    <scope>NUCLEOTIDE SEQUENCE</scope>
    <source>
        <strain evidence="5">An175</strain>
    </source>
</reference>
<evidence type="ECO:0000313" key="7">
    <source>
        <dbReference type="Proteomes" id="UP000095765"/>
    </source>
</evidence>
<organism evidence="4 7">
    <name type="scientific">Anaerotruncus colihominis</name>
    <dbReference type="NCBI Taxonomy" id="169435"/>
    <lineage>
        <taxon>Bacteria</taxon>
        <taxon>Bacillati</taxon>
        <taxon>Bacillota</taxon>
        <taxon>Clostridia</taxon>
        <taxon>Eubacteriales</taxon>
        <taxon>Oscillospiraceae</taxon>
        <taxon>Anaerotruncus</taxon>
    </lineage>
</organism>
<comment type="function">
    <text evidence="3">Probably deamidates glutamine residues to glutamate on methyl-accepting chemotaxis receptors (MCPs), playing an important role in chemotaxis.</text>
</comment>
<evidence type="ECO:0000313" key="4">
    <source>
        <dbReference type="EMBL" id="CUP52292.1"/>
    </source>
</evidence>
<dbReference type="EMBL" id="NFKP01000004">
    <property type="protein sequence ID" value="OUP70395.1"/>
    <property type="molecule type" value="Genomic_DNA"/>
</dbReference>
<dbReference type="Pfam" id="PF03975">
    <property type="entry name" value="CheD"/>
    <property type="match status" value="1"/>
</dbReference>
<dbReference type="EC" id="3.5.1.44" evidence="3"/>
<name>A0A174NU60_9FIRM</name>
<keyword evidence="1 3" id="KW-0145">Chemotaxis</keyword>
<dbReference type="OrthoDB" id="9807202at2"/>
<dbReference type="PANTHER" id="PTHR35147">
    <property type="entry name" value="CHEMORECEPTOR GLUTAMINE DEAMIDASE CHED-RELATED"/>
    <property type="match status" value="1"/>
</dbReference>
<evidence type="ECO:0000313" key="5">
    <source>
        <dbReference type="EMBL" id="OUP70395.1"/>
    </source>
</evidence>
<evidence type="ECO:0000256" key="2">
    <source>
        <dbReference type="ARBA" id="ARBA00022801"/>
    </source>
</evidence>
<dbReference type="InterPro" id="IPR005659">
    <property type="entry name" value="Chemorcpt_Glu_NH3ase_CheD"/>
</dbReference>
<dbReference type="SUPFAM" id="SSF64438">
    <property type="entry name" value="CNF1/YfiH-like putative cysteine hydrolases"/>
    <property type="match status" value="1"/>
</dbReference>
<keyword evidence="4" id="KW-0675">Receptor</keyword>
<evidence type="ECO:0000256" key="1">
    <source>
        <dbReference type="ARBA" id="ARBA00022500"/>
    </source>
</evidence>
<dbReference type="Gene3D" id="3.30.1330.200">
    <property type="match status" value="1"/>
</dbReference>
<comment type="catalytic activity">
    <reaction evidence="3">
        <text>L-glutaminyl-[protein] + H2O = L-glutamyl-[protein] + NH4(+)</text>
        <dbReference type="Rhea" id="RHEA:16441"/>
        <dbReference type="Rhea" id="RHEA-COMP:10207"/>
        <dbReference type="Rhea" id="RHEA-COMP:10208"/>
        <dbReference type="ChEBI" id="CHEBI:15377"/>
        <dbReference type="ChEBI" id="CHEBI:28938"/>
        <dbReference type="ChEBI" id="CHEBI:29973"/>
        <dbReference type="ChEBI" id="CHEBI:30011"/>
        <dbReference type="EC" id="3.5.1.44"/>
    </reaction>
</comment>
<dbReference type="GO" id="GO:0006935">
    <property type="term" value="P:chemotaxis"/>
    <property type="evidence" value="ECO:0007669"/>
    <property type="project" value="UniProtKB-UniRule"/>
</dbReference>
<dbReference type="PANTHER" id="PTHR35147:SF1">
    <property type="entry name" value="CHEMORECEPTOR GLUTAMINE DEAMIDASE CHED-RELATED"/>
    <property type="match status" value="1"/>
</dbReference>
<dbReference type="Proteomes" id="UP000260828">
    <property type="component" value="Unassembled WGS sequence"/>
</dbReference>
<dbReference type="Proteomes" id="UP000196386">
    <property type="component" value="Unassembled WGS sequence"/>
</dbReference>
<dbReference type="GO" id="GO:0050568">
    <property type="term" value="F:protein-glutamine glutaminase activity"/>
    <property type="evidence" value="ECO:0007669"/>
    <property type="project" value="UniProtKB-UniRule"/>
</dbReference>
<evidence type="ECO:0000256" key="3">
    <source>
        <dbReference type="HAMAP-Rule" id="MF_01440"/>
    </source>
</evidence>
<dbReference type="CDD" id="cd16352">
    <property type="entry name" value="CheD"/>
    <property type="match status" value="1"/>
</dbReference>
<dbReference type="HAMAP" id="MF_01440">
    <property type="entry name" value="CheD"/>
    <property type="match status" value="1"/>
</dbReference>
<dbReference type="InterPro" id="IPR038592">
    <property type="entry name" value="CheD-like_sf"/>
</dbReference>
<evidence type="ECO:0000313" key="9">
    <source>
        <dbReference type="Proteomes" id="UP000260828"/>
    </source>
</evidence>
<dbReference type="AlphaFoldDB" id="A0A174NU60"/>
<dbReference type="GeneID" id="72465063"/>
<proteinExistence type="inferred from homology"/>
<dbReference type="EMBL" id="CZBE01000006">
    <property type="protein sequence ID" value="CUP52292.1"/>
    <property type="molecule type" value="Genomic_DNA"/>
</dbReference>
<dbReference type="EMBL" id="QVME01000001">
    <property type="protein sequence ID" value="RGE70176.1"/>
    <property type="molecule type" value="Genomic_DNA"/>
</dbReference>
<evidence type="ECO:0000313" key="8">
    <source>
        <dbReference type="Proteomes" id="UP000196386"/>
    </source>
</evidence>
<dbReference type="Proteomes" id="UP000095765">
    <property type="component" value="Unassembled WGS sequence"/>
</dbReference>
<dbReference type="InterPro" id="IPR011324">
    <property type="entry name" value="Cytotoxic_necrot_fac-like_cat"/>
</dbReference>
<dbReference type="RefSeq" id="WP_006874832.1">
    <property type="nucleotide sequence ID" value="NZ_CABIWA010000003.1"/>
</dbReference>
<reference evidence="6 9" key="4">
    <citation type="submission" date="2018-08" db="EMBL/GenBank/DDBJ databases">
        <title>A genome reference for cultivated species of the human gut microbiota.</title>
        <authorList>
            <person name="Zou Y."/>
            <person name="Xue W."/>
            <person name="Luo G."/>
        </authorList>
    </citation>
    <scope>NUCLEOTIDE SEQUENCE [LARGE SCALE GENOMIC DNA]</scope>
    <source>
        <strain evidence="6 9">TF05-12AC</strain>
    </source>
</reference>
<protein>
    <recommendedName>
        <fullName evidence="3">Probable chemoreceptor glutamine deamidase CheD</fullName>
        <ecNumber evidence="3">3.5.1.44</ecNumber>
    </recommendedName>
</protein>
<gene>
    <name evidence="3 4" type="primary">cheD</name>
    <name evidence="5" type="ORF">B5F11_05155</name>
    <name evidence="6" type="ORF">DXC40_03745</name>
    <name evidence="4" type="ORF">ERS852551_01059</name>
</gene>
<reference evidence="8" key="2">
    <citation type="submission" date="2017-04" db="EMBL/GenBank/DDBJ databases">
        <title>Function of individual gut microbiota members based on whole genome sequencing of pure cultures obtained from chicken caecum.</title>
        <authorList>
            <person name="Medvecky M."/>
            <person name="Cejkova D."/>
            <person name="Polansky O."/>
            <person name="Karasova D."/>
            <person name="Kubasova T."/>
            <person name="Cizek A."/>
            <person name="Rychlik I."/>
        </authorList>
    </citation>
    <scope>NUCLEOTIDE SEQUENCE [LARGE SCALE GENOMIC DNA]</scope>
    <source>
        <strain evidence="8">An175</strain>
    </source>
</reference>
<evidence type="ECO:0000313" key="6">
    <source>
        <dbReference type="EMBL" id="RGE70176.1"/>
    </source>
</evidence>
<reference evidence="4 7" key="1">
    <citation type="submission" date="2015-09" db="EMBL/GenBank/DDBJ databases">
        <authorList>
            <consortium name="Pathogen Informatics"/>
        </authorList>
    </citation>
    <scope>NUCLEOTIDE SEQUENCE [LARGE SCALE GENOMIC DNA]</scope>
    <source>
        <strain evidence="4 7">2789STDY5834939</strain>
    </source>
</reference>
<comment type="similarity">
    <text evidence="3">Belongs to the CheD family.</text>
</comment>
<accession>A0A174NU60</accession>
<keyword evidence="2 3" id="KW-0378">Hydrolase</keyword>
<sequence>MSKTITVGISDLNIAKAPDILVTYALGSCVGICLYDPMVKLAGLSHIMLPSSNLNNDPKQAYRFADTAIVLLVKKMEMAGARSARMKAKIAGGAQMFAAITNSSISNIGQRNIAAVKETLAKLRIPIIADDTGKNYGRTLYFNAADGTMRIKSVNRGEWVW</sequence>